<sequence length="118" mass="13570">MKFYFIVSFILSIRLTLEPFTARRPAAGLLTLVLSLSLPPFLAMASTDQPTTRSKAVATNQQELWKELEERKSQLSTQQNNYQQETSSNFSRLEEELHKINQKMQRASQQAKRLQGIP</sequence>
<dbReference type="EMBL" id="JBBWWQ010000016">
    <property type="protein sequence ID" value="KAK8926409.1"/>
    <property type="molecule type" value="Genomic_DNA"/>
</dbReference>
<comment type="caution">
    <text evidence="2">The sequence shown here is derived from an EMBL/GenBank/DDBJ whole genome shotgun (WGS) entry which is preliminary data.</text>
</comment>
<protein>
    <submittedName>
        <fullName evidence="2">Uncharacterized protein</fullName>
    </submittedName>
</protein>
<evidence type="ECO:0000256" key="1">
    <source>
        <dbReference type="SAM" id="MobiDB-lite"/>
    </source>
</evidence>
<organism evidence="2 3">
    <name type="scientific">Platanthera zijinensis</name>
    <dbReference type="NCBI Taxonomy" id="2320716"/>
    <lineage>
        <taxon>Eukaryota</taxon>
        <taxon>Viridiplantae</taxon>
        <taxon>Streptophyta</taxon>
        <taxon>Embryophyta</taxon>
        <taxon>Tracheophyta</taxon>
        <taxon>Spermatophyta</taxon>
        <taxon>Magnoliopsida</taxon>
        <taxon>Liliopsida</taxon>
        <taxon>Asparagales</taxon>
        <taxon>Orchidaceae</taxon>
        <taxon>Orchidoideae</taxon>
        <taxon>Orchideae</taxon>
        <taxon>Orchidinae</taxon>
        <taxon>Platanthera</taxon>
    </lineage>
</organism>
<evidence type="ECO:0000313" key="2">
    <source>
        <dbReference type="EMBL" id="KAK8926409.1"/>
    </source>
</evidence>
<keyword evidence="3" id="KW-1185">Reference proteome</keyword>
<gene>
    <name evidence="2" type="ORF">KSP39_PZI018811</name>
</gene>
<accession>A0AAP0B589</accession>
<feature type="region of interest" description="Disordered" evidence="1">
    <location>
        <begin position="69"/>
        <end position="95"/>
    </location>
</feature>
<feature type="compositionally biased region" description="Polar residues" evidence="1">
    <location>
        <begin position="74"/>
        <end position="91"/>
    </location>
</feature>
<proteinExistence type="predicted"/>
<evidence type="ECO:0000313" key="3">
    <source>
        <dbReference type="Proteomes" id="UP001418222"/>
    </source>
</evidence>
<name>A0AAP0B589_9ASPA</name>
<reference evidence="2 3" key="1">
    <citation type="journal article" date="2022" name="Nat. Plants">
        <title>Genomes of leafy and leafless Platanthera orchids illuminate the evolution of mycoheterotrophy.</title>
        <authorList>
            <person name="Li M.H."/>
            <person name="Liu K.W."/>
            <person name="Li Z."/>
            <person name="Lu H.C."/>
            <person name="Ye Q.L."/>
            <person name="Zhang D."/>
            <person name="Wang J.Y."/>
            <person name="Li Y.F."/>
            <person name="Zhong Z.M."/>
            <person name="Liu X."/>
            <person name="Yu X."/>
            <person name="Liu D.K."/>
            <person name="Tu X.D."/>
            <person name="Liu B."/>
            <person name="Hao Y."/>
            <person name="Liao X.Y."/>
            <person name="Jiang Y.T."/>
            <person name="Sun W.H."/>
            <person name="Chen J."/>
            <person name="Chen Y.Q."/>
            <person name="Ai Y."/>
            <person name="Zhai J.W."/>
            <person name="Wu S.S."/>
            <person name="Zhou Z."/>
            <person name="Hsiao Y.Y."/>
            <person name="Wu W.L."/>
            <person name="Chen Y.Y."/>
            <person name="Lin Y.F."/>
            <person name="Hsu J.L."/>
            <person name="Li C.Y."/>
            <person name="Wang Z.W."/>
            <person name="Zhao X."/>
            <person name="Zhong W.Y."/>
            <person name="Ma X.K."/>
            <person name="Ma L."/>
            <person name="Huang J."/>
            <person name="Chen G.Z."/>
            <person name="Huang M.Z."/>
            <person name="Huang L."/>
            <person name="Peng D.H."/>
            <person name="Luo Y.B."/>
            <person name="Zou S.Q."/>
            <person name="Chen S.P."/>
            <person name="Lan S."/>
            <person name="Tsai W.C."/>
            <person name="Van de Peer Y."/>
            <person name="Liu Z.J."/>
        </authorList>
    </citation>
    <scope>NUCLEOTIDE SEQUENCE [LARGE SCALE GENOMIC DNA]</scope>
    <source>
        <strain evidence="2">Lor287</strain>
    </source>
</reference>
<dbReference type="Proteomes" id="UP001418222">
    <property type="component" value="Unassembled WGS sequence"/>
</dbReference>
<dbReference type="AlphaFoldDB" id="A0AAP0B589"/>